<feature type="domain" description="HAMP" evidence="12">
    <location>
        <begin position="225"/>
        <end position="277"/>
    </location>
</feature>
<feature type="transmembrane region" description="Helical" evidence="10">
    <location>
        <begin position="200"/>
        <end position="225"/>
    </location>
</feature>
<dbReference type="SUPFAM" id="SSF158472">
    <property type="entry name" value="HAMP domain-like"/>
    <property type="match status" value="1"/>
</dbReference>
<dbReference type="EMBL" id="MFKF01000133">
    <property type="protein sequence ID" value="OGG52809.1"/>
    <property type="molecule type" value="Genomic_DNA"/>
</dbReference>
<comment type="subcellular location">
    <subcellularLocation>
        <location evidence="2">Membrane</location>
    </subcellularLocation>
</comment>
<dbReference type="Pfam" id="PF00512">
    <property type="entry name" value="HisKA"/>
    <property type="match status" value="1"/>
</dbReference>
<dbReference type="InterPro" id="IPR003660">
    <property type="entry name" value="HAMP_dom"/>
</dbReference>
<protein>
    <recommendedName>
        <fullName evidence="3">histidine kinase</fullName>
        <ecNumber evidence="3">2.7.13.3</ecNumber>
    </recommendedName>
</protein>
<dbReference type="InterPro" id="IPR036097">
    <property type="entry name" value="HisK_dim/P_sf"/>
</dbReference>
<dbReference type="Pfam" id="PF02518">
    <property type="entry name" value="HATPase_c"/>
    <property type="match status" value="1"/>
</dbReference>
<dbReference type="SMART" id="SM00388">
    <property type="entry name" value="HisKA"/>
    <property type="match status" value="1"/>
</dbReference>
<dbReference type="InterPro" id="IPR036890">
    <property type="entry name" value="HATPase_C_sf"/>
</dbReference>
<gene>
    <name evidence="13" type="ORF">A3F84_05455</name>
</gene>
<dbReference type="GO" id="GO:0005524">
    <property type="term" value="F:ATP binding"/>
    <property type="evidence" value="ECO:0007669"/>
    <property type="project" value="UniProtKB-KW"/>
</dbReference>
<dbReference type="GO" id="GO:0016020">
    <property type="term" value="C:membrane"/>
    <property type="evidence" value="ECO:0007669"/>
    <property type="project" value="UniProtKB-SubCell"/>
</dbReference>
<dbReference type="InterPro" id="IPR004358">
    <property type="entry name" value="Sig_transdc_His_kin-like_C"/>
</dbReference>
<dbReference type="CDD" id="cd00082">
    <property type="entry name" value="HisKA"/>
    <property type="match status" value="1"/>
</dbReference>
<evidence type="ECO:0000256" key="9">
    <source>
        <dbReference type="ARBA" id="ARBA00023012"/>
    </source>
</evidence>
<dbReference type="InterPro" id="IPR003594">
    <property type="entry name" value="HATPase_dom"/>
</dbReference>
<dbReference type="CDD" id="cd00075">
    <property type="entry name" value="HATPase"/>
    <property type="match status" value="1"/>
</dbReference>
<evidence type="ECO:0000256" key="3">
    <source>
        <dbReference type="ARBA" id="ARBA00012438"/>
    </source>
</evidence>
<dbReference type="Gene3D" id="1.10.287.130">
    <property type="match status" value="1"/>
</dbReference>
<keyword evidence="10" id="KW-0472">Membrane</keyword>
<evidence type="ECO:0000256" key="7">
    <source>
        <dbReference type="ARBA" id="ARBA00022777"/>
    </source>
</evidence>
<feature type="domain" description="Histidine kinase" evidence="11">
    <location>
        <begin position="294"/>
        <end position="525"/>
    </location>
</feature>
<dbReference type="PROSITE" id="PS50109">
    <property type="entry name" value="HIS_KIN"/>
    <property type="match status" value="1"/>
</dbReference>
<feature type="transmembrane region" description="Helical" evidence="10">
    <location>
        <begin position="12"/>
        <end position="31"/>
    </location>
</feature>
<dbReference type="SUPFAM" id="SSF47384">
    <property type="entry name" value="Homodimeric domain of signal transducing histidine kinase"/>
    <property type="match status" value="1"/>
</dbReference>
<evidence type="ECO:0000256" key="5">
    <source>
        <dbReference type="ARBA" id="ARBA00022679"/>
    </source>
</evidence>
<dbReference type="Gene3D" id="6.10.340.10">
    <property type="match status" value="1"/>
</dbReference>
<dbReference type="PANTHER" id="PTHR43065">
    <property type="entry name" value="SENSOR HISTIDINE KINASE"/>
    <property type="match status" value="1"/>
</dbReference>
<dbReference type="GO" id="GO:0000155">
    <property type="term" value="F:phosphorelay sensor kinase activity"/>
    <property type="evidence" value="ECO:0007669"/>
    <property type="project" value="InterPro"/>
</dbReference>
<keyword evidence="10" id="KW-0812">Transmembrane</keyword>
<comment type="catalytic activity">
    <reaction evidence="1">
        <text>ATP + protein L-histidine = ADP + protein N-phospho-L-histidine.</text>
        <dbReference type="EC" id="2.7.13.3"/>
    </reaction>
</comment>
<evidence type="ECO:0000256" key="6">
    <source>
        <dbReference type="ARBA" id="ARBA00022741"/>
    </source>
</evidence>
<dbReference type="Proteomes" id="UP000178606">
    <property type="component" value="Unassembled WGS sequence"/>
</dbReference>
<dbReference type="EC" id="2.7.13.3" evidence="3"/>
<evidence type="ECO:0000256" key="10">
    <source>
        <dbReference type="SAM" id="Phobius"/>
    </source>
</evidence>
<keyword evidence="9" id="KW-0902">Two-component regulatory system</keyword>
<organism evidence="13 14">
    <name type="scientific">Handelsmanbacteria sp. (strain RIFCSPLOWO2_12_FULL_64_10)</name>
    <dbReference type="NCBI Taxonomy" id="1817868"/>
    <lineage>
        <taxon>Bacteria</taxon>
        <taxon>Candidatus Handelsmaniibacteriota</taxon>
    </lineage>
</organism>
<evidence type="ECO:0000313" key="13">
    <source>
        <dbReference type="EMBL" id="OGG52809.1"/>
    </source>
</evidence>
<dbReference type="SUPFAM" id="SSF55874">
    <property type="entry name" value="ATPase domain of HSP90 chaperone/DNA topoisomerase II/histidine kinase"/>
    <property type="match status" value="1"/>
</dbReference>
<comment type="caution">
    <text evidence="13">The sequence shown here is derived from an EMBL/GenBank/DDBJ whole genome shotgun (WGS) entry which is preliminary data.</text>
</comment>
<keyword evidence="10" id="KW-1133">Transmembrane helix</keyword>
<dbReference type="SMART" id="SM00304">
    <property type="entry name" value="HAMP"/>
    <property type="match status" value="1"/>
</dbReference>
<name>A0A1F6CUG9_HANXR</name>
<keyword evidence="8" id="KW-0067">ATP-binding</keyword>
<evidence type="ECO:0000256" key="2">
    <source>
        <dbReference type="ARBA" id="ARBA00004370"/>
    </source>
</evidence>
<dbReference type="CDD" id="cd06225">
    <property type="entry name" value="HAMP"/>
    <property type="match status" value="1"/>
</dbReference>
<reference evidence="13 14" key="1">
    <citation type="journal article" date="2016" name="Nat. Commun.">
        <title>Thousands of microbial genomes shed light on interconnected biogeochemical processes in an aquifer system.</title>
        <authorList>
            <person name="Anantharaman K."/>
            <person name="Brown C.T."/>
            <person name="Hug L.A."/>
            <person name="Sharon I."/>
            <person name="Castelle C.J."/>
            <person name="Probst A.J."/>
            <person name="Thomas B.C."/>
            <person name="Singh A."/>
            <person name="Wilkins M.J."/>
            <person name="Karaoz U."/>
            <person name="Brodie E.L."/>
            <person name="Williams K.H."/>
            <person name="Hubbard S.S."/>
            <person name="Banfield J.F."/>
        </authorList>
    </citation>
    <scope>NUCLEOTIDE SEQUENCE [LARGE SCALE GENOMIC DNA]</scope>
    <source>
        <strain evidence="14">RIFCSPLOWO2_12_FULL_64_10</strain>
    </source>
</reference>
<dbReference type="SMART" id="SM00387">
    <property type="entry name" value="HATPase_c"/>
    <property type="match status" value="1"/>
</dbReference>
<dbReference type="Pfam" id="PF00672">
    <property type="entry name" value="HAMP"/>
    <property type="match status" value="1"/>
</dbReference>
<keyword evidence="4" id="KW-0597">Phosphoprotein</keyword>
<evidence type="ECO:0000256" key="4">
    <source>
        <dbReference type="ARBA" id="ARBA00022553"/>
    </source>
</evidence>
<evidence type="ECO:0000256" key="1">
    <source>
        <dbReference type="ARBA" id="ARBA00000085"/>
    </source>
</evidence>
<keyword evidence="6" id="KW-0547">Nucleotide-binding</keyword>
<dbReference type="InterPro" id="IPR003661">
    <property type="entry name" value="HisK_dim/P_dom"/>
</dbReference>
<accession>A0A1F6CUG9</accession>
<dbReference type="AlphaFoldDB" id="A0A1F6CUG9"/>
<dbReference type="InterPro" id="IPR005467">
    <property type="entry name" value="His_kinase_dom"/>
</dbReference>
<dbReference type="PRINTS" id="PR00344">
    <property type="entry name" value="BCTRLSENSOR"/>
</dbReference>
<sequence length="542" mass="60230">MKLPSLSLRSRIVIALIVLTLGTALALSFVARSFLDQSLNLSINDEVRSVLSSALSVAKTSYNDHREALRRLGERLARSPEAVAAFHSGDLPRLRRLVAAQEGGERVSEVEIVRFTAPPSVAAPLARDDLMEALQSGPYLYRDERQGDLLRMLVPVRDGGRTAGALSLSKRLDPTYFTIEQAAQTYEDIRLNNEQALRWALFYAFLAVSFAVLLVAALVGVWIAFGITHPLRDLIRGTRELARDNLSHRIPRGRSDEIGLLIDSFNRMAADLQENRQQRVEAEKVAAWREIARRLAHEIKNPLTPIQLTVQQMRDKYPGDDATYRRLLNDCADIVTDEVEGLKNLVRAFADFARLPDLRVAPTDLNALIDEVRRLYADAPLTLTLTEDLPPALVDETQMRRVLINLIENAEDALGEGGRITITTRNRREAEGDRREEEELTPHASRLTPHAFSGWVEVEVSDTGRGISPEHLSRVFEPYFSTKRTGMGLGLAIVKNIVDQHGGQIAVESQINSGTTFTIRLPAETKMQQSAVGARSAVSLNG</sequence>
<evidence type="ECO:0000259" key="11">
    <source>
        <dbReference type="PROSITE" id="PS50109"/>
    </source>
</evidence>
<keyword evidence="7" id="KW-0418">Kinase</keyword>
<evidence type="ECO:0000313" key="14">
    <source>
        <dbReference type="Proteomes" id="UP000178606"/>
    </source>
</evidence>
<dbReference type="Gene3D" id="3.30.565.10">
    <property type="entry name" value="Histidine kinase-like ATPase, C-terminal domain"/>
    <property type="match status" value="1"/>
</dbReference>
<dbReference type="PANTHER" id="PTHR43065:SF10">
    <property type="entry name" value="PEROXIDE STRESS-ACTIVATED HISTIDINE KINASE MAK3"/>
    <property type="match status" value="1"/>
</dbReference>
<proteinExistence type="predicted"/>
<dbReference type="PROSITE" id="PS50885">
    <property type="entry name" value="HAMP"/>
    <property type="match status" value="1"/>
</dbReference>
<keyword evidence="5" id="KW-0808">Transferase</keyword>
<evidence type="ECO:0000259" key="12">
    <source>
        <dbReference type="PROSITE" id="PS50885"/>
    </source>
</evidence>
<evidence type="ECO:0000256" key="8">
    <source>
        <dbReference type="ARBA" id="ARBA00022840"/>
    </source>
</evidence>